<protein>
    <submittedName>
        <fullName evidence="1">Uncharacterized protein</fullName>
    </submittedName>
</protein>
<evidence type="ECO:0000313" key="2">
    <source>
        <dbReference type="Proteomes" id="UP001060085"/>
    </source>
</evidence>
<evidence type="ECO:0000313" key="1">
    <source>
        <dbReference type="EMBL" id="KAI5664386.1"/>
    </source>
</evidence>
<gene>
    <name evidence="1" type="ORF">M9H77_23709</name>
</gene>
<keyword evidence="2" id="KW-1185">Reference proteome</keyword>
<name>A0ACC0AUU7_CATRO</name>
<organism evidence="1 2">
    <name type="scientific">Catharanthus roseus</name>
    <name type="common">Madagascar periwinkle</name>
    <name type="synonym">Vinca rosea</name>
    <dbReference type="NCBI Taxonomy" id="4058"/>
    <lineage>
        <taxon>Eukaryota</taxon>
        <taxon>Viridiplantae</taxon>
        <taxon>Streptophyta</taxon>
        <taxon>Embryophyta</taxon>
        <taxon>Tracheophyta</taxon>
        <taxon>Spermatophyta</taxon>
        <taxon>Magnoliopsida</taxon>
        <taxon>eudicotyledons</taxon>
        <taxon>Gunneridae</taxon>
        <taxon>Pentapetalae</taxon>
        <taxon>asterids</taxon>
        <taxon>lamiids</taxon>
        <taxon>Gentianales</taxon>
        <taxon>Apocynaceae</taxon>
        <taxon>Rauvolfioideae</taxon>
        <taxon>Vinceae</taxon>
        <taxon>Catharanthinae</taxon>
        <taxon>Catharanthus</taxon>
    </lineage>
</organism>
<reference evidence="2" key="1">
    <citation type="journal article" date="2023" name="Nat. Plants">
        <title>Single-cell RNA sequencing provides a high-resolution roadmap for understanding the multicellular compartmentation of specialized metabolism.</title>
        <authorList>
            <person name="Sun S."/>
            <person name="Shen X."/>
            <person name="Li Y."/>
            <person name="Li Y."/>
            <person name="Wang S."/>
            <person name="Li R."/>
            <person name="Zhang H."/>
            <person name="Shen G."/>
            <person name="Guo B."/>
            <person name="Wei J."/>
            <person name="Xu J."/>
            <person name="St-Pierre B."/>
            <person name="Chen S."/>
            <person name="Sun C."/>
        </authorList>
    </citation>
    <scope>NUCLEOTIDE SEQUENCE [LARGE SCALE GENOMIC DNA]</scope>
</reference>
<dbReference type="EMBL" id="CM044705">
    <property type="protein sequence ID" value="KAI5664386.1"/>
    <property type="molecule type" value="Genomic_DNA"/>
</dbReference>
<comment type="caution">
    <text evidence="1">The sequence shown here is derived from an EMBL/GenBank/DDBJ whole genome shotgun (WGS) entry which is preliminary data.</text>
</comment>
<accession>A0ACC0AUU7</accession>
<proteinExistence type="predicted"/>
<sequence length="185" mass="21078">MGENRMKTEKMEANTVLDSSLPSMTIHKPSLSQSQLEKRGKLKTLASLMNEDHSCMYRRIVPGVIGISSEFQLDNFNKHSAYAKLITEIIKEHFVEAHASFGKILGRIKSMWYTKFGQQGPLVLAHNLQSSPLSDREASEAHHRFRRYLLRRPMSPALRGRRGFGDTCSRTGQVRQLHDLICLLV</sequence>
<dbReference type="Proteomes" id="UP001060085">
    <property type="component" value="Linkage Group LG05"/>
</dbReference>